<reference evidence="1 2" key="1">
    <citation type="journal article" date="2019" name="Commun. Biol.">
        <title>The bagworm genome reveals a unique fibroin gene that provides high tensile strength.</title>
        <authorList>
            <person name="Kono N."/>
            <person name="Nakamura H."/>
            <person name="Ohtoshi R."/>
            <person name="Tomita M."/>
            <person name="Numata K."/>
            <person name="Arakawa K."/>
        </authorList>
    </citation>
    <scope>NUCLEOTIDE SEQUENCE [LARGE SCALE GENOMIC DNA]</scope>
</reference>
<comment type="caution">
    <text evidence="1">The sequence shown here is derived from an EMBL/GenBank/DDBJ whole genome shotgun (WGS) entry which is preliminary data.</text>
</comment>
<organism evidence="1 2">
    <name type="scientific">Eumeta variegata</name>
    <name type="common">Bagworm moth</name>
    <name type="synonym">Eumeta japonica</name>
    <dbReference type="NCBI Taxonomy" id="151549"/>
    <lineage>
        <taxon>Eukaryota</taxon>
        <taxon>Metazoa</taxon>
        <taxon>Ecdysozoa</taxon>
        <taxon>Arthropoda</taxon>
        <taxon>Hexapoda</taxon>
        <taxon>Insecta</taxon>
        <taxon>Pterygota</taxon>
        <taxon>Neoptera</taxon>
        <taxon>Endopterygota</taxon>
        <taxon>Lepidoptera</taxon>
        <taxon>Glossata</taxon>
        <taxon>Ditrysia</taxon>
        <taxon>Tineoidea</taxon>
        <taxon>Psychidae</taxon>
        <taxon>Oiketicinae</taxon>
        <taxon>Eumeta</taxon>
    </lineage>
</organism>
<evidence type="ECO:0000313" key="2">
    <source>
        <dbReference type="Proteomes" id="UP000299102"/>
    </source>
</evidence>
<keyword evidence="2" id="KW-1185">Reference proteome</keyword>
<dbReference type="Proteomes" id="UP000299102">
    <property type="component" value="Unassembled WGS sequence"/>
</dbReference>
<dbReference type="AlphaFoldDB" id="A0A4C1WSU1"/>
<accession>A0A4C1WSU1</accession>
<proteinExistence type="predicted"/>
<name>A0A4C1WSU1_EUMVA</name>
<sequence length="95" mass="10897">MKLKNIESGKFYDRADEAIASQRYTSRELHLAPLKGHFLTLFVLEIRHGDDPRPAGALGQCTGMKVIACDMYMNLLSRQINWIAWEPVFKFAIQL</sequence>
<gene>
    <name evidence="1" type="ORF">EVAR_28516_1</name>
</gene>
<protein>
    <submittedName>
        <fullName evidence="1">Uncharacterized protein</fullName>
    </submittedName>
</protein>
<evidence type="ECO:0000313" key="1">
    <source>
        <dbReference type="EMBL" id="GBP53174.1"/>
    </source>
</evidence>
<dbReference type="EMBL" id="BGZK01000617">
    <property type="protein sequence ID" value="GBP53174.1"/>
    <property type="molecule type" value="Genomic_DNA"/>
</dbReference>